<accession>A0ABW3ZUS8</accession>
<organism evidence="1 2">
    <name type="scientific">Lentibacillus salinarum</name>
    <dbReference type="NCBI Taxonomy" id="446820"/>
    <lineage>
        <taxon>Bacteria</taxon>
        <taxon>Bacillati</taxon>
        <taxon>Bacillota</taxon>
        <taxon>Bacilli</taxon>
        <taxon>Bacillales</taxon>
        <taxon>Bacillaceae</taxon>
        <taxon>Lentibacillus</taxon>
    </lineage>
</organism>
<comment type="caution">
    <text evidence="1">The sequence shown here is derived from an EMBL/GenBank/DDBJ whole genome shotgun (WGS) entry which is preliminary data.</text>
</comment>
<sequence length="53" mass="5914">MTYTLKQKNNLSTTGVGPFEMMVHQALKRLIKRLIKGQVRAIEGTAGELPSKE</sequence>
<evidence type="ECO:0000313" key="1">
    <source>
        <dbReference type="EMBL" id="MFD1361989.1"/>
    </source>
</evidence>
<dbReference type="Proteomes" id="UP001597178">
    <property type="component" value="Unassembled WGS sequence"/>
</dbReference>
<keyword evidence="2" id="KW-1185">Reference proteome</keyword>
<evidence type="ECO:0008006" key="3">
    <source>
        <dbReference type="Google" id="ProtNLM"/>
    </source>
</evidence>
<evidence type="ECO:0000313" key="2">
    <source>
        <dbReference type="Proteomes" id="UP001597178"/>
    </source>
</evidence>
<reference evidence="2" key="1">
    <citation type="journal article" date="2019" name="Int. J. Syst. Evol. Microbiol.">
        <title>The Global Catalogue of Microorganisms (GCM) 10K type strain sequencing project: providing services to taxonomists for standard genome sequencing and annotation.</title>
        <authorList>
            <consortium name="The Broad Institute Genomics Platform"/>
            <consortium name="The Broad Institute Genome Sequencing Center for Infectious Disease"/>
            <person name="Wu L."/>
            <person name="Ma J."/>
        </authorList>
    </citation>
    <scope>NUCLEOTIDE SEQUENCE [LARGE SCALE GENOMIC DNA]</scope>
    <source>
        <strain evidence="2">CCUG 54822</strain>
    </source>
</reference>
<protein>
    <recommendedName>
        <fullName evidence="3">Transposase</fullName>
    </recommendedName>
</protein>
<gene>
    <name evidence="1" type="ORF">ACFQ4A_10010</name>
</gene>
<proteinExistence type="predicted"/>
<dbReference type="EMBL" id="JBHTNH010000021">
    <property type="protein sequence ID" value="MFD1361989.1"/>
    <property type="molecule type" value="Genomic_DNA"/>
</dbReference>
<name>A0ABW3ZUS8_9BACI</name>